<accession>A0A0B8P9F6</accession>
<name>A0A0B8P9F6_9VIBR</name>
<proteinExistence type="predicted"/>
<comment type="caution">
    <text evidence="1">The sequence shown here is derived from an EMBL/GenBank/DDBJ whole genome shotgun (WGS) entry which is preliminary data.</text>
</comment>
<evidence type="ECO:0000313" key="2">
    <source>
        <dbReference type="Proteomes" id="UP000031670"/>
    </source>
</evidence>
<organism evidence="1 2">
    <name type="scientific">Vibrio ishigakensis</name>
    <dbReference type="NCBI Taxonomy" id="1481914"/>
    <lineage>
        <taxon>Bacteria</taxon>
        <taxon>Pseudomonadati</taxon>
        <taxon>Pseudomonadota</taxon>
        <taxon>Gammaproteobacteria</taxon>
        <taxon>Vibrionales</taxon>
        <taxon>Vibrionaceae</taxon>
        <taxon>Vibrio</taxon>
    </lineage>
</organism>
<reference evidence="1 2" key="2">
    <citation type="submission" date="2015-01" db="EMBL/GenBank/DDBJ databases">
        <authorList>
            <consortium name="NBRP consortium"/>
            <person name="Sawabe T."/>
            <person name="Meirelles P."/>
            <person name="Feng G."/>
            <person name="Sayaka M."/>
            <person name="Hattori M."/>
            <person name="Ohkuma M."/>
        </authorList>
    </citation>
    <scope>NUCLEOTIDE SEQUENCE [LARGE SCALE GENOMIC DNA]</scope>
    <source>
        <strain evidence="1 2">JCM19232</strain>
    </source>
</reference>
<evidence type="ECO:0000313" key="1">
    <source>
        <dbReference type="EMBL" id="GAM62956.1"/>
    </source>
</evidence>
<protein>
    <submittedName>
        <fullName evidence="1">Uncharacterized protein</fullName>
    </submittedName>
</protein>
<sequence length="43" mass="4899">MPVYASFIVGFHHRRASEKATIDKLVAMPSNQVFPRAFKAYES</sequence>
<dbReference type="Proteomes" id="UP000031670">
    <property type="component" value="Unassembled WGS sequence"/>
</dbReference>
<gene>
    <name evidence="1" type="ORF">JCM19232_4633</name>
</gene>
<reference evidence="1 2" key="1">
    <citation type="submission" date="2015-01" db="EMBL/GenBank/DDBJ databases">
        <title>Vibrio sp. C5 JCM 19232 whole genome shotgun sequence.</title>
        <authorList>
            <person name="Sawabe T."/>
            <person name="Meirelles P."/>
            <person name="Feng G."/>
            <person name="Sayaka M."/>
            <person name="Hattori M."/>
            <person name="Ohkuma M."/>
        </authorList>
    </citation>
    <scope>NUCLEOTIDE SEQUENCE [LARGE SCALE GENOMIC DNA]</scope>
    <source>
        <strain evidence="1 2">JCM19232</strain>
    </source>
</reference>
<dbReference type="EMBL" id="BBSA01000007">
    <property type="protein sequence ID" value="GAM62956.1"/>
    <property type="molecule type" value="Genomic_DNA"/>
</dbReference>
<dbReference type="AlphaFoldDB" id="A0A0B8P9F6"/>